<dbReference type="EMBL" id="LAZR01006936">
    <property type="protein sequence ID" value="KKM88594.1"/>
    <property type="molecule type" value="Genomic_DNA"/>
</dbReference>
<evidence type="ECO:0000313" key="1">
    <source>
        <dbReference type="EMBL" id="KKM88594.1"/>
    </source>
</evidence>
<sequence>MKKLGEILQDFSELVLENFGEVQSIKIVVIDKMKKKTKFKKFREYGK</sequence>
<gene>
    <name evidence="1" type="ORF">LCGC14_1257100</name>
</gene>
<protein>
    <submittedName>
        <fullName evidence="1">Uncharacterized protein</fullName>
    </submittedName>
</protein>
<organism evidence="1">
    <name type="scientific">marine sediment metagenome</name>
    <dbReference type="NCBI Taxonomy" id="412755"/>
    <lineage>
        <taxon>unclassified sequences</taxon>
        <taxon>metagenomes</taxon>
        <taxon>ecological metagenomes</taxon>
    </lineage>
</organism>
<reference evidence="1" key="1">
    <citation type="journal article" date="2015" name="Nature">
        <title>Complex archaea that bridge the gap between prokaryotes and eukaryotes.</title>
        <authorList>
            <person name="Spang A."/>
            <person name="Saw J.H."/>
            <person name="Jorgensen S.L."/>
            <person name="Zaremba-Niedzwiedzka K."/>
            <person name="Martijn J."/>
            <person name="Lind A.E."/>
            <person name="van Eijk R."/>
            <person name="Schleper C."/>
            <person name="Guy L."/>
            <person name="Ettema T.J."/>
        </authorList>
    </citation>
    <scope>NUCLEOTIDE SEQUENCE</scope>
</reference>
<accession>A0A0F9L1N3</accession>
<proteinExistence type="predicted"/>
<dbReference type="AlphaFoldDB" id="A0A0F9L1N3"/>
<name>A0A0F9L1N3_9ZZZZ</name>
<comment type="caution">
    <text evidence="1">The sequence shown here is derived from an EMBL/GenBank/DDBJ whole genome shotgun (WGS) entry which is preliminary data.</text>
</comment>